<evidence type="ECO:0000313" key="2">
    <source>
        <dbReference type="EMBL" id="EFQ29408.1"/>
    </source>
</evidence>
<protein>
    <submittedName>
        <fullName evidence="2">Uncharacterized protein</fullName>
    </submittedName>
</protein>
<sequence>MLSGATIATTISQGRDPRPRGLRDDGFWVLLSQLFLQVLSIYCTVYPVVLNKDLELSIAGFWFWASLAASFATTVTAAVAYPWSWQVATVLSFTSSFAQVIPAGQLAASLGPDDTKNRSVQGGRRPL</sequence>
<keyword evidence="1" id="KW-1133">Transmembrane helix</keyword>
<keyword evidence="1" id="KW-0812">Transmembrane</keyword>
<keyword evidence="3" id="KW-1185">Reference proteome</keyword>
<accession>E3QEV2</accession>
<evidence type="ECO:0000313" key="3">
    <source>
        <dbReference type="Proteomes" id="UP000008782"/>
    </source>
</evidence>
<dbReference type="RefSeq" id="XP_008093428.1">
    <property type="nucleotide sequence ID" value="XM_008095237.1"/>
</dbReference>
<keyword evidence="1" id="KW-0472">Membrane</keyword>
<name>E3QEV2_COLGM</name>
<organism evidence="3">
    <name type="scientific">Colletotrichum graminicola (strain M1.001 / M2 / FGSC 10212)</name>
    <name type="common">Maize anthracnose fungus</name>
    <name type="synonym">Glomerella graminicola</name>
    <dbReference type="NCBI Taxonomy" id="645133"/>
    <lineage>
        <taxon>Eukaryota</taxon>
        <taxon>Fungi</taxon>
        <taxon>Dikarya</taxon>
        <taxon>Ascomycota</taxon>
        <taxon>Pezizomycotina</taxon>
        <taxon>Sordariomycetes</taxon>
        <taxon>Hypocreomycetidae</taxon>
        <taxon>Glomerellales</taxon>
        <taxon>Glomerellaceae</taxon>
        <taxon>Colletotrichum</taxon>
        <taxon>Colletotrichum graminicola species complex</taxon>
    </lineage>
</organism>
<gene>
    <name evidence="2" type="ORF">GLRG_04552</name>
</gene>
<dbReference type="STRING" id="645133.E3QEV2"/>
<feature type="transmembrane region" description="Helical" evidence="1">
    <location>
        <begin position="27"/>
        <end position="49"/>
    </location>
</feature>
<evidence type="ECO:0000256" key="1">
    <source>
        <dbReference type="SAM" id="Phobius"/>
    </source>
</evidence>
<dbReference type="HOGENOM" id="CLU_1970389_0_0_1"/>
<dbReference type="VEuPathDB" id="FungiDB:GLRG_04552"/>
<dbReference type="GeneID" id="24409917"/>
<dbReference type="EMBL" id="GG697344">
    <property type="protein sequence ID" value="EFQ29408.1"/>
    <property type="molecule type" value="Genomic_DNA"/>
</dbReference>
<proteinExistence type="predicted"/>
<feature type="transmembrane region" description="Helical" evidence="1">
    <location>
        <begin position="61"/>
        <end position="83"/>
    </location>
</feature>
<reference evidence="3" key="1">
    <citation type="journal article" date="2012" name="Nat. Genet.">
        <title>Lifestyle transitions in plant pathogenic Colletotrichum fungi deciphered by genome and transcriptome analyses.</title>
        <authorList>
            <person name="O'Connell R.J."/>
            <person name="Thon M.R."/>
            <person name="Hacquard S."/>
            <person name="Amyotte S.G."/>
            <person name="Kleemann J."/>
            <person name="Torres M.F."/>
            <person name="Damm U."/>
            <person name="Buiate E.A."/>
            <person name="Epstein L."/>
            <person name="Alkan N."/>
            <person name="Altmueller J."/>
            <person name="Alvarado-Balderrama L."/>
            <person name="Bauser C.A."/>
            <person name="Becker C."/>
            <person name="Birren B.W."/>
            <person name="Chen Z."/>
            <person name="Choi J."/>
            <person name="Crouch J.A."/>
            <person name="Duvick J.P."/>
            <person name="Farman M.A."/>
            <person name="Gan P."/>
            <person name="Heiman D."/>
            <person name="Henrissat B."/>
            <person name="Howard R.J."/>
            <person name="Kabbage M."/>
            <person name="Koch C."/>
            <person name="Kracher B."/>
            <person name="Kubo Y."/>
            <person name="Law A.D."/>
            <person name="Lebrun M.-H."/>
            <person name="Lee Y.-H."/>
            <person name="Miyara I."/>
            <person name="Moore N."/>
            <person name="Neumann U."/>
            <person name="Nordstroem K."/>
            <person name="Panaccione D.G."/>
            <person name="Panstruga R."/>
            <person name="Place M."/>
            <person name="Proctor R.H."/>
            <person name="Prusky D."/>
            <person name="Rech G."/>
            <person name="Reinhardt R."/>
            <person name="Rollins J.A."/>
            <person name="Rounsley S."/>
            <person name="Schardl C.L."/>
            <person name="Schwartz D.C."/>
            <person name="Shenoy N."/>
            <person name="Shirasu K."/>
            <person name="Sikhakolli U.R."/>
            <person name="Stueber K."/>
            <person name="Sukno S.A."/>
            <person name="Sweigard J.A."/>
            <person name="Takano Y."/>
            <person name="Takahara H."/>
            <person name="Trail F."/>
            <person name="van der Does H.C."/>
            <person name="Voll L.M."/>
            <person name="Will I."/>
            <person name="Young S."/>
            <person name="Zeng Q."/>
            <person name="Zhang J."/>
            <person name="Zhou S."/>
            <person name="Dickman M.B."/>
            <person name="Schulze-Lefert P."/>
            <person name="Ver Loren van Themaat E."/>
            <person name="Ma L.-J."/>
            <person name="Vaillancourt L.J."/>
        </authorList>
    </citation>
    <scope>NUCLEOTIDE SEQUENCE [LARGE SCALE GENOMIC DNA]</scope>
    <source>
        <strain evidence="3">M1.001 / M2 / FGSC 10212</strain>
    </source>
</reference>
<dbReference type="Proteomes" id="UP000008782">
    <property type="component" value="Unassembled WGS sequence"/>
</dbReference>
<dbReference type="AlphaFoldDB" id="E3QEV2"/>